<protein>
    <submittedName>
        <fullName evidence="1">DNA-directed RNA polymerase II subunit RPB11 isoform X1</fullName>
    </submittedName>
</protein>
<proteinExistence type="predicted"/>
<dbReference type="EMBL" id="VUJU01009610">
    <property type="protein sequence ID" value="KAF0719020.1"/>
    <property type="molecule type" value="Genomic_DNA"/>
</dbReference>
<name>A0A6G0W1M1_APHCR</name>
<keyword evidence="2" id="KW-1185">Reference proteome</keyword>
<keyword evidence="1" id="KW-0240">DNA-directed RNA polymerase</keyword>
<sequence length="159" mass="17364">MCGVLEEGASGIDSEERSCNGIESRKVNIYSHKSDDSENIMVDDTLIATLNDEIAEERNIKHTTYPLCNVGSSNTIITGIVNNNTNSVYLILATRPLVIVGLCTVMGSITRVCWFGRIFKWAPVGICHAWVGDGGTYSPDTVTCPKKNVARLPKLIFVL</sequence>
<evidence type="ECO:0000313" key="2">
    <source>
        <dbReference type="Proteomes" id="UP000478052"/>
    </source>
</evidence>
<keyword evidence="1" id="KW-0804">Transcription</keyword>
<gene>
    <name evidence="1" type="ORF">FWK35_00018774</name>
</gene>
<comment type="caution">
    <text evidence="1">The sequence shown here is derived from an EMBL/GenBank/DDBJ whole genome shotgun (WGS) entry which is preliminary data.</text>
</comment>
<dbReference type="AlphaFoldDB" id="A0A6G0W1M1"/>
<evidence type="ECO:0000313" key="1">
    <source>
        <dbReference type="EMBL" id="KAF0719020.1"/>
    </source>
</evidence>
<accession>A0A6G0W1M1</accession>
<reference evidence="1 2" key="1">
    <citation type="submission" date="2019-08" db="EMBL/GenBank/DDBJ databases">
        <title>Whole genome of Aphis craccivora.</title>
        <authorList>
            <person name="Voronova N.V."/>
            <person name="Shulinski R.S."/>
            <person name="Bandarenka Y.V."/>
            <person name="Zhorov D.G."/>
            <person name="Warner D."/>
        </authorList>
    </citation>
    <scope>NUCLEOTIDE SEQUENCE [LARGE SCALE GENOMIC DNA]</scope>
    <source>
        <strain evidence="1">180601</strain>
        <tissue evidence="1">Whole Body</tissue>
    </source>
</reference>
<dbReference type="GO" id="GO:0000428">
    <property type="term" value="C:DNA-directed RNA polymerase complex"/>
    <property type="evidence" value="ECO:0007669"/>
    <property type="project" value="UniProtKB-KW"/>
</dbReference>
<organism evidence="1 2">
    <name type="scientific">Aphis craccivora</name>
    <name type="common">Cowpea aphid</name>
    <dbReference type="NCBI Taxonomy" id="307492"/>
    <lineage>
        <taxon>Eukaryota</taxon>
        <taxon>Metazoa</taxon>
        <taxon>Ecdysozoa</taxon>
        <taxon>Arthropoda</taxon>
        <taxon>Hexapoda</taxon>
        <taxon>Insecta</taxon>
        <taxon>Pterygota</taxon>
        <taxon>Neoptera</taxon>
        <taxon>Paraneoptera</taxon>
        <taxon>Hemiptera</taxon>
        <taxon>Sternorrhyncha</taxon>
        <taxon>Aphidomorpha</taxon>
        <taxon>Aphidoidea</taxon>
        <taxon>Aphididae</taxon>
        <taxon>Aphidini</taxon>
        <taxon>Aphis</taxon>
        <taxon>Aphis</taxon>
    </lineage>
</organism>
<dbReference type="Proteomes" id="UP000478052">
    <property type="component" value="Unassembled WGS sequence"/>
</dbReference>